<feature type="domain" description="DUF4097" evidence="1">
    <location>
        <begin position="90"/>
        <end position="214"/>
    </location>
</feature>
<dbReference type="Pfam" id="PF13349">
    <property type="entry name" value="DUF4097"/>
    <property type="match status" value="1"/>
</dbReference>
<reference evidence="2 3" key="1">
    <citation type="journal article" date="2019" name="Int. J. Syst. Evol. Microbiol.">
        <title>The Global Catalogue of Microorganisms (GCM) 10K type strain sequencing project: providing services to taxonomists for standard genome sequencing and annotation.</title>
        <authorList>
            <consortium name="The Broad Institute Genomics Platform"/>
            <consortium name="The Broad Institute Genome Sequencing Center for Infectious Disease"/>
            <person name="Wu L."/>
            <person name="Ma J."/>
        </authorList>
    </citation>
    <scope>NUCLEOTIDE SEQUENCE [LARGE SCALE GENOMIC DNA]</scope>
    <source>
        <strain evidence="2 3">JCM 10667</strain>
    </source>
</reference>
<proteinExistence type="predicted"/>
<evidence type="ECO:0000313" key="2">
    <source>
        <dbReference type="EMBL" id="GAA0553135.1"/>
    </source>
</evidence>
<dbReference type="InterPro" id="IPR025164">
    <property type="entry name" value="Toastrack_DUF4097"/>
</dbReference>
<dbReference type="EMBL" id="BAAAHD010000012">
    <property type="protein sequence ID" value="GAA0553135.1"/>
    <property type="molecule type" value="Genomic_DNA"/>
</dbReference>
<accession>A0ABN1DV80</accession>
<evidence type="ECO:0000259" key="1">
    <source>
        <dbReference type="Pfam" id="PF13349"/>
    </source>
</evidence>
<keyword evidence="3" id="KW-1185">Reference proteome</keyword>
<organism evidence="2 3">
    <name type="scientific">Actinomadura livida</name>
    <dbReference type="NCBI Taxonomy" id="79909"/>
    <lineage>
        <taxon>Bacteria</taxon>
        <taxon>Bacillati</taxon>
        <taxon>Actinomycetota</taxon>
        <taxon>Actinomycetes</taxon>
        <taxon>Streptosporangiales</taxon>
        <taxon>Thermomonosporaceae</taxon>
        <taxon>Actinomadura</taxon>
    </lineage>
</organism>
<evidence type="ECO:0000313" key="3">
    <source>
        <dbReference type="Proteomes" id="UP001501427"/>
    </source>
</evidence>
<protein>
    <recommendedName>
        <fullName evidence="1">DUF4097 domain-containing protein</fullName>
    </recommendedName>
</protein>
<name>A0ABN1DV80_9ACTN</name>
<gene>
    <name evidence="2" type="ORF">GCM10009546_13940</name>
</gene>
<sequence length="218" mass="22703">MAFASTFEDDAALEGGITAVELDDIGAGRVTLRGGASKATVHREVKYRGDRPEGRTHRIEDGVLKLRGCGSRCSVHYTVDLPAGLPVSGDTSSGSIRLSRVGKVDVSTSSGSIHLDDVSGTVKAKTSNGEIEGRGLKGGETDVETSNGEITLRPAKPQNIRAKTSNGEIKVTVPAASYRVSARTGNGDRKIDVPNAPSARYGLDLTTSNGDITVRPAG</sequence>
<dbReference type="Proteomes" id="UP001501427">
    <property type="component" value="Unassembled WGS sequence"/>
</dbReference>
<comment type="caution">
    <text evidence="2">The sequence shown here is derived from an EMBL/GenBank/DDBJ whole genome shotgun (WGS) entry which is preliminary data.</text>
</comment>